<organism evidence="1 2">
    <name type="scientific">Chaetomium tenue</name>
    <dbReference type="NCBI Taxonomy" id="1854479"/>
    <lineage>
        <taxon>Eukaryota</taxon>
        <taxon>Fungi</taxon>
        <taxon>Dikarya</taxon>
        <taxon>Ascomycota</taxon>
        <taxon>Pezizomycotina</taxon>
        <taxon>Sordariomycetes</taxon>
        <taxon>Sordariomycetidae</taxon>
        <taxon>Sordariales</taxon>
        <taxon>Chaetomiaceae</taxon>
        <taxon>Chaetomium</taxon>
    </lineage>
</organism>
<keyword evidence="2" id="KW-1185">Reference proteome</keyword>
<evidence type="ECO:0000313" key="1">
    <source>
        <dbReference type="EMBL" id="KAH6649628.1"/>
    </source>
</evidence>
<reference evidence="1 2" key="1">
    <citation type="journal article" date="2021" name="Nat. Commun.">
        <title>Genetic determinants of endophytism in the Arabidopsis root mycobiome.</title>
        <authorList>
            <person name="Mesny F."/>
            <person name="Miyauchi S."/>
            <person name="Thiergart T."/>
            <person name="Pickel B."/>
            <person name="Atanasova L."/>
            <person name="Karlsson M."/>
            <person name="Huettel B."/>
            <person name="Barry K.W."/>
            <person name="Haridas S."/>
            <person name="Chen C."/>
            <person name="Bauer D."/>
            <person name="Andreopoulos W."/>
            <person name="Pangilinan J."/>
            <person name="LaButti K."/>
            <person name="Riley R."/>
            <person name="Lipzen A."/>
            <person name="Clum A."/>
            <person name="Drula E."/>
            <person name="Henrissat B."/>
            <person name="Kohler A."/>
            <person name="Grigoriev I.V."/>
            <person name="Martin F.M."/>
            <person name="Hacquard S."/>
        </authorList>
    </citation>
    <scope>NUCLEOTIDE SEQUENCE [LARGE SCALE GENOMIC DNA]</scope>
    <source>
        <strain evidence="1 2">MPI-SDFR-AT-0079</strain>
    </source>
</reference>
<name>A0ACB7PPT1_9PEZI</name>
<dbReference type="EMBL" id="JAGIZQ010000001">
    <property type="protein sequence ID" value="KAH6649628.1"/>
    <property type="molecule type" value="Genomic_DNA"/>
</dbReference>
<proteinExistence type="predicted"/>
<comment type="caution">
    <text evidence="1">The sequence shown here is derived from an EMBL/GenBank/DDBJ whole genome shotgun (WGS) entry which is preliminary data.</text>
</comment>
<protein>
    <submittedName>
        <fullName evidence="1">Vacuolar protein 14 C-terminal Fig4p binding-domain-containing protein</fullName>
    </submittedName>
</protein>
<gene>
    <name evidence="1" type="ORF">F5144DRAFT_553629</name>
</gene>
<evidence type="ECO:0000313" key="2">
    <source>
        <dbReference type="Proteomes" id="UP000724584"/>
    </source>
</evidence>
<dbReference type="Proteomes" id="UP000724584">
    <property type="component" value="Unassembled WGS sequence"/>
</dbReference>
<sequence length="900" mass="99869">MDPAVQRALNDKLYDKRKVGALELERLIRDLVAQKDYSRVEAVLDQLCNDFAYAVHQPHARNGGLIGLAAAAIALGSELARYLEVIVPPVLACFTDQDARVRYYACEAMYNIAKVAKGEILIYFNHIFDALCKLGADSELSVKNGAELLDRLIKDIVSESAATFVSSLEQPPPYQEDDKDAPDDSVELPRAFSLKRFIPLLRDRIYALNPFTRTFLVGWIILLDSIPDLELVTYLPDFLGGLLRFLSDSNRDVHVATQGCLDKFLNEIKRIARIKKGIAESKRSKEGKRKRVDSVESGSVRPQLEEGDELDSETAADDDDIDSEDDWVPGQDVQINYKAILEILTATLDSPLEEDGLLESLRWIVEFLDICPEEVLPSTPKILAHLLPAMASGVEPIRQAAGRVNTSLLNYVVSLSDEAEVAMPLLSRIPAPPPPVGERQDGTTSARASLSGSRDIEVRSPTPAQVKASPRTPTPSLPVPQPQPDLDYAAAVNSLTLLFLNDHEATRVAALTWLIMLHRKAPRKVLAFNDGTFPALLKTLSDPAEAVVTKDLQLLSQISRNSEDDYFTNFMVSLLQLFSTDRKLLETRGNLIIRQLCTSLSAERIYRTLADCIEKEEDVEFASIMVQNLNNNLITAPELAELRKRLRNLETKDGQTFFVTLFRSWCYNAVATFSLCLLAQAYEQAYNLLQIFAELEMTVNILIQIDKLVQLLESPVFTYLRLQLLEPERYPHLYKCLYGLLMLLPQSSAFAALKNRLNSVSSIGYLHIAPRPNATTPNAPTFDRPNRLKGREEGIIRWGELLEKFRSVQERARRLHHMGGGGDLDDPSGGDLRIRDSMTDQRGQAGDVGGGGPGRGTRNSVPAVKETPPAKPEPTPKPKSGLGRQFGRLGGAVSGRGKRA</sequence>
<accession>A0ACB7PPT1</accession>